<accession>A0A2Z7CUX7</accession>
<dbReference type="EMBL" id="KQ993856">
    <property type="protein sequence ID" value="KZV48489.1"/>
    <property type="molecule type" value="Genomic_DNA"/>
</dbReference>
<organism evidence="1 2">
    <name type="scientific">Dorcoceras hygrometricum</name>
    <dbReference type="NCBI Taxonomy" id="472368"/>
    <lineage>
        <taxon>Eukaryota</taxon>
        <taxon>Viridiplantae</taxon>
        <taxon>Streptophyta</taxon>
        <taxon>Embryophyta</taxon>
        <taxon>Tracheophyta</taxon>
        <taxon>Spermatophyta</taxon>
        <taxon>Magnoliopsida</taxon>
        <taxon>eudicotyledons</taxon>
        <taxon>Gunneridae</taxon>
        <taxon>Pentapetalae</taxon>
        <taxon>asterids</taxon>
        <taxon>lamiids</taxon>
        <taxon>Lamiales</taxon>
        <taxon>Gesneriaceae</taxon>
        <taxon>Didymocarpoideae</taxon>
        <taxon>Trichosporeae</taxon>
        <taxon>Loxocarpinae</taxon>
        <taxon>Dorcoceras</taxon>
    </lineage>
</organism>
<dbReference type="AlphaFoldDB" id="A0A2Z7CUX7"/>
<sequence length="81" mass="9353">MVPLRETLITVHPNLIFPITNGRRLSLEQDFYSWTPISKPVFSLPILRMMVDRRRVFGSLWCKLPELLETLVVSGVISQPC</sequence>
<protein>
    <submittedName>
        <fullName evidence="1">Uncharacterized protein</fullName>
    </submittedName>
</protein>
<evidence type="ECO:0000313" key="2">
    <source>
        <dbReference type="Proteomes" id="UP000250235"/>
    </source>
</evidence>
<evidence type="ECO:0000313" key="1">
    <source>
        <dbReference type="EMBL" id="KZV48489.1"/>
    </source>
</evidence>
<reference evidence="1 2" key="1">
    <citation type="journal article" date="2015" name="Proc. Natl. Acad. Sci. U.S.A.">
        <title>The resurrection genome of Boea hygrometrica: A blueprint for survival of dehydration.</title>
        <authorList>
            <person name="Xiao L."/>
            <person name="Yang G."/>
            <person name="Zhang L."/>
            <person name="Yang X."/>
            <person name="Zhao S."/>
            <person name="Ji Z."/>
            <person name="Zhou Q."/>
            <person name="Hu M."/>
            <person name="Wang Y."/>
            <person name="Chen M."/>
            <person name="Xu Y."/>
            <person name="Jin H."/>
            <person name="Xiao X."/>
            <person name="Hu G."/>
            <person name="Bao F."/>
            <person name="Hu Y."/>
            <person name="Wan P."/>
            <person name="Li L."/>
            <person name="Deng X."/>
            <person name="Kuang T."/>
            <person name="Xiang C."/>
            <person name="Zhu J.K."/>
            <person name="Oliver M.J."/>
            <person name="He Y."/>
        </authorList>
    </citation>
    <scope>NUCLEOTIDE SEQUENCE [LARGE SCALE GENOMIC DNA]</scope>
    <source>
        <strain evidence="2">cv. XS01</strain>
    </source>
</reference>
<dbReference type="Proteomes" id="UP000250235">
    <property type="component" value="Unassembled WGS sequence"/>
</dbReference>
<gene>
    <name evidence="1" type="ORF">F511_18295</name>
</gene>
<name>A0A2Z7CUX7_9LAMI</name>
<proteinExistence type="predicted"/>
<keyword evidence="2" id="KW-1185">Reference proteome</keyword>